<dbReference type="GO" id="GO:0005524">
    <property type="term" value="F:ATP binding"/>
    <property type="evidence" value="ECO:0007669"/>
    <property type="project" value="UniProtKB-KW"/>
</dbReference>
<proteinExistence type="predicted"/>
<organism evidence="2 3">
    <name type="scientific">Candidatus Dehalogenimonas loeffleri</name>
    <dbReference type="NCBI Taxonomy" id="3127115"/>
    <lineage>
        <taxon>Bacteria</taxon>
        <taxon>Bacillati</taxon>
        <taxon>Chloroflexota</taxon>
        <taxon>Dehalococcoidia</taxon>
        <taxon>Dehalococcoidales</taxon>
        <taxon>Dehalococcoidaceae</taxon>
        <taxon>Dehalogenimonas</taxon>
    </lineage>
</organism>
<dbReference type="CDD" id="cd00009">
    <property type="entry name" value="AAA"/>
    <property type="match status" value="1"/>
</dbReference>
<dbReference type="Proteomes" id="UP001375370">
    <property type="component" value="Chromosome"/>
</dbReference>
<keyword evidence="2" id="KW-0067">ATP-binding</keyword>
<accession>A0ABZ2J5L0</accession>
<dbReference type="Pfam" id="PF00004">
    <property type="entry name" value="AAA"/>
    <property type="match status" value="1"/>
</dbReference>
<keyword evidence="2" id="KW-0547">Nucleotide-binding</keyword>
<name>A0ABZ2J5L0_9CHLR</name>
<dbReference type="InterPro" id="IPR027417">
    <property type="entry name" value="P-loop_NTPase"/>
</dbReference>
<dbReference type="SUPFAM" id="SSF52540">
    <property type="entry name" value="P-loop containing nucleoside triphosphate hydrolases"/>
    <property type="match status" value="1"/>
</dbReference>
<sequence>MKNDDVIELLSEIARFEDSVDMENDYRIGWGWRHVRIWPATLSRLFKDGYLDNVFRSNSHTGYRLSELGKSVLSAEITPPETRQELKPEISDTLFGDIIGHDGVKELLRAALLAEKPVHVLLTGPPALAKTLFLWDIERAGGEKAIWLVGSATSKAGLWDLVAGREPQILLIDEIDKMNAADTAALLTMMEGGRLVRAKRGRELDINNPLRVIAASNRCEKLSPELRSRFAIRKLDPYGRAEFLTVVRGVLVRSEGLDQELAGEIARRLDGLTQNVRDAIRVARLAPQLGVEKAIALLIGSG</sequence>
<keyword evidence="3" id="KW-1185">Reference proteome</keyword>
<dbReference type="Gene3D" id="3.40.50.300">
    <property type="entry name" value="P-loop containing nucleotide triphosphate hydrolases"/>
    <property type="match status" value="1"/>
</dbReference>
<protein>
    <submittedName>
        <fullName evidence="2">ATP-binding protein</fullName>
    </submittedName>
</protein>
<evidence type="ECO:0000259" key="1">
    <source>
        <dbReference type="Pfam" id="PF00004"/>
    </source>
</evidence>
<feature type="domain" description="ATPase AAA-type core" evidence="1">
    <location>
        <begin position="121"/>
        <end position="233"/>
    </location>
</feature>
<evidence type="ECO:0000313" key="3">
    <source>
        <dbReference type="Proteomes" id="UP001375370"/>
    </source>
</evidence>
<reference evidence="2 3" key="1">
    <citation type="submission" date="2024-03" db="EMBL/GenBank/DDBJ databases">
        <title>A Dehalogenimonas Isolated from Estuarine Sediments Dihaloeliminates Chlorinated Alkanes.</title>
        <authorList>
            <person name="Yang Y."/>
            <person name="Wang H."/>
        </authorList>
    </citation>
    <scope>NUCLEOTIDE SEQUENCE [LARGE SCALE GENOMIC DNA]</scope>
    <source>
        <strain evidence="2 3">W</strain>
    </source>
</reference>
<dbReference type="EMBL" id="CP146612">
    <property type="protein sequence ID" value="WWX26215.1"/>
    <property type="molecule type" value="Genomic_DNA"/>
</dbReference>
<evidence type="ECO:0000313" key="2">
    <source>
        <dbReference type="EMBL" id="WWX26215.1"/>
    </source>
</evidence>
<gene>
    <name evidence="2" type="ORF">V8247_04380</name>
</gene>
<dbReference type="InterPro" id="IPR003959">
    <property type="entry name" value="ATPase_AAA_core"/>
</dbReference>